<sequence>MSVEIAEITPTRTQADKQSMWVTWWVVVVTVLVSIAYLYMLGPKLGVLRRAGIDASNGWIFTQRQFNVVEVLVLLVHLVGLRRHDITSALTLLTVSMASFERCMPHMSIILLSDDPVKMVPLPQCAELSPIPKTVAHMQVMLAKEGCGLPFVTHVIVRSSHVKLDDHMYNLH</sequence>
<reference evidence="2 3" key="1">
    <citation type="submission" date="2018-08" db="EMBL/GenBank/DDBJ databases">
        <title>Aphanomyces genome sequencing and annotation.</title>
        <authorList>
            <person name="Minardi D."/>
            <person name="Oidtmann B."/>
            <person name="Van Der Giezen M."/>
            <person name="Studholme D.J."/>
        </authorList>
    </citation>
    <scope>NUCLEOTIDE SEQUENCE [LARGE SCALE GENOMIC DNA]</scope>
    <source>
        <strain evidence="2 3">Si</strain>
    </source>
</reference>
<proteinExistence type="predicted"/>
<gene>
    <name evidence="2" type="ORF">DYB34_004486</name>
</gene>
<organism evidence="2 3">
    <name type="scientific">Aphanomyces astaci</name>
    <name type="common">Crayfish plague agent</name>
    <dbReference type="NCBI Taxonomy" id="112090"/>
    <lineage>
        <taxon>Eukaryota</taxon>
        <taxon>Sar</taxon>
        <taxon>Stramenopiles</taxon>
        <taxon>Oomycota</taxon>
        <taxon>Saprolegniomycetes</taxon>
        <taxon>Saprolegniales</taxon>
        <taxon>Verrucalvaceae</taxon>
        <taxon>Aphanomyces</taxon>
    </lineage>
</organism>
<dbReference type="AlphaFoldDB" id="A0A418BKR6"/>
<keyword evidence="1" id="KW-0472">Membrane</keyword>
<keyword evidence="1" id="KW-0812">Transmembrane</keyword>
<protein>
    <submittedName>
        <fullName evidence="2">Uncharacterized protein</fullName>
    </submittedName>
</protein>
<accession>A0A418BKR6</accession>
<name>A0A418BKR6_APHAT</name>
<evidence type="ECO:0000313" key="3">
    <source>
        <dbReference type="Proteomes" id="UP000283543"/>
    </source>
</evidence>
<evidence type="ECO:0000313" key="2">
    <source>
        <dbReference type="EMBL" id="RHY45306.1"/>
    </source>
</evidence>
<evidence type="ECO:0000256" key="1">
    <source>
        <dbReference type="SAM" id="Phobius"/>
    </source>
</evidence>
<keyword evidence="1" id="KW-1133">Transmembrane helix</keyword>
<dbReference type="EMBL" id="QUTB01007598">
    <property type="protein sequence ID" value="RHY45306.1"/>
    <property type="molecule type" value="Genomic_DNA"/>
</dbReference>
<comment type="caution">
    <text evidence="2">The sequence shown here is derived from an EMBL/GenBank/DDBJ whole genome shotgun (WGS) entry which is preliminary data.</text>
</comment>
<dbReference type="Proteomes" id="UP000283543">
    <property type="component" value="Unassembled WGS sequence"/>
</dbReference>
<feature type="transmembrane region" description="Helical" evidence="1">
    <location>
        <begin position="20"/>
        <end position="40"/>
    </location>
</feature>